<evidence type="ECO:0000313" key="3">
    <source>
        <dbReference type="RefSeq" id="XP_031555559.1"/>
    </source>
</evidence>
<sequence>CYKRYFDDSVCVIKRDEIDEFHKHLNDQDDNINFTIERYTDDGLPFLDTLNKVRDDGFIKLSIYGKKTHTGRYLDFNSHHPKVLLAHRSETLLVDDALKSKEQEHIKTCLSENGYPKRFINKHLQLKKKTTETTDEDKGLVVLPYVQNLSERISRILARYNIKTCMKPCQKLRGFLSKPKDPIDKGSQTGVVYSIPCHECVIKYIGETKRALKTREKEHQAALRLNHPDKSALAEHAMKTGHSINWLGSSVVYKEERWHQRKWLESQIAFEALRRMRQVKVYAHE</sequence>
<dbReference type="CDD" id="cd10442">
    <property type="entry name" value="GIY-YIG_PLEs"/>
    <property type="match status" value="1"/>
</dbReference>
<name>A0A6P8HGM0_ACTTE</name>
<proteinExistence type="predicted"/>
<accession>A0A6P8HGM0</accession>
<dbReference type="InParanoid" id="A0A6P8HGM0"/>
<keyword evidence="2" id="KW-1185">Reference proteome</keyword>
<dbReference type="GeneID" id="116292390"/>
<dbReference type="KEGG" id="aten:116292390"/>
<dbReference type="RefSeq" id="XP_031555559.1">
    <property type="nucleotide sequence ID" value="XM_031699699.1"/>
</dbReference>
<dbReference type="Proteomes" id="UP000515163">
    <property type="component" value="Unplaced"/>
</dbReference>
<dbReference type="InterPro" id="IPR058912">
    <property type="entry name" value="HTH_animal"/>
</dbReference>
<feature type="domain" description="Helix-turn-helix" evidence="1">
    <location>
        <begin position="72"/>
        <end position="124"/>
    </location>
</feature>
<feature type="non-terminal residue" evidence="3">
    <location>
        <position position="1"/>
    </location>
</feature>
<dbReference type="AlphaFoldDB" id="A0A6P8HGM0"/>
<evidence type="ECO:0000259" key="1">
    <source>
        <dbReference type="Pfam" id="PF26215"/>
    </source>
</evidence>
<dbReference type="PANTHER" id="PTHR21301:SF11">
    <property type="entry name" value="GIY-YIG DOMAIN-CONTAINING PROTEIN"/>
    <property type="match status" value="1"/>
</dbReference>
<reference evidence="3" key="1">
    <citation type="submission" date="2025-08" db="UniProtKB">
        <authorList>
            <consortium name="RefSeq"/>
        </authorList>
    </citation>
    <scope>IDENTIFICATION</scope>
    <source>
        <tissue evidence="3">Tentacle</tissue>
    </source>
</reference>
<dbReference type="Pfam" id="PF26215">
    <property type="entry name" value="HTH_animal"/>
    <property type="match status" value="1"/>
</dbReference>
<organism evidence="2 3">
    <name type="scientific">Actinia tenebrosa</name>
    <name type="common">Australian red waratah sea anemone</name>
    <dbReference type="NCBI Taxonomy" id="6105"/>
    <lineage>
        <taxon>Eukaryota</taxon>
        <taxon>Metazoa</taxon>
        <taxon>Cnidaria</taxon>
        <taxon>Anthozoa</taxon>
        <taxon>Hexacorallia</taxon>
        <taxon>Actiniaria</taxon>
        <taxon>Actiniidae</taxon>
        <taxon>Actinia</taxon>
    </lineage>
</organism>
<dbReference type="PANTHER" id="PTHR21301">
    <property type="entry name" value="REVERSE TRANSCRIPTASE"/>
    <property type="match status" value="1"/>
</dbReference>
<gene>
    <name evidence="3" type="primary">LOC116292390</name>
</gene>
<protein>
    <submittedName>
        <fullName evidence="3">Uncharacterized protein LOC116292390</fullName>
    </submittedName>
</protein>
<dbReference type="OrthoDB" id="5988153at2759"/>
<evidence type="ECO:0000313" key="2">
    <source>
        <dbReference type="Proteomes" id="UP000515163"/>
    </source>
</evidence>